<dbReference type="Pfam" id="PF12972">
    <property type="entry name" value="NAGLU_C"/>
    <property type="match status" value="1"/>
</dbReference>
<comment type="caution">
    <text evidence="5">The sequence shown here is derived from an EMBL/GenBank/DDBJ whole genome shotgun (WGS) entry which is preliminary data.</text>
</comment>
<dbReference type="Pfam" id="PF12971">
    <property type="entry name" value="NAGLU_N"/>
    <property type="match status" value="1"/>
</dbReference>
<organism evidence="5 6">
    <name type="scientific">Rhizomicrobium palustre</name>
    <dbReference type="NCBI Taxonomy" id="189966"/>
    <lineage>
        <taxon>Bacteria</taxon>
        <taxon>Pseudomonadati</taxon>
        <taxon>Pseudomonadota</taxon>
        <taxon>Alphaproteobacteria</taxon>
        <taxon>Micropepsales</taxon>
        <taxon>Micropepsaceae</taxon>
        <taxon>Rhizomicrobium</taxon>
    </lineage>
</organism>
<evidence type="ECO:0000259" key="2">
    <source>
        <dbReference type="Pfam" id="PF05089"/>
    </source>
</evidence>
<feature type="domain" description="Alpha-N-acetylglucosaminidase tim-barrel" evidence="2">
    <location>
        <begin position="109"/>
        <end position="446"/>
    </location>
</feature>
<evidence type="ECO:0000313" key="6">
    <source>
        <dbReference type="Proteomes" id="UP000570514"/>
    </source>
</evidence>
<dbReference type="Pfam" id="PF05089">
    <property type="entry name" value="NAGLU"/>
    <property type="match status" value="1"/>
</dbReference>
<dbReference type="EC" id="3.2.1.50" evidence="5"/>
<keyword evidence="5" id="KW-0326">Glycosidase</keyword>
<name>A0A846N0L9_9PROT</name>
<feature type="domain" description="Alpha-N-acetylglucosaminidase N-terminal" evidence="3">
    <location>
        <begin position="18"/>
        <end position="95"/>
    </location>
</feature>
<dbReference type="PANTHER" id="PTHR12872">
    <property type="entry name" value="ALPHA-N-ACETYLGLUCOSAMINIDASE"/>
    <property type="match status" value="1"/>
</dbReference>
<sequence length="724" mass="81628">MTATALRAEAGHNADAPAQVLKRLIGPRADDFDLRLVQETDTKPRFSVAAKEGRVAVEANTSAGLTRGAYAYLTAIGAAQFNWEGDRVALPARWPDFSISRSETFYRHRAYLNPCAFGYTAPFWEWPRWERELDWMALHGVDMPLALEGQEFIWRQLWSDAGLSEAELAGYFCGPAFLPWQRMGNIEGYGSLPLGFIEKKRVLQHRLLGRMRELNMRPVLPAFAGYVPKAFALRHPEARIHKMTPWGGFHETYWLDPTDPLFEKLAHGFLDRYTAEYGGGEVYLADAFNEMRPPVADKSAGERAEILSGYGKALYASLDSARPGAVLSMQAWLFGIDPEFWDEASIAAFLRDIPADKTLILDIANDTYPGVWEKAKAFSGKSWLFGYIHDFGGNNPLFGDLPLVNKDLSSLPARADTGKLEGFGIFPEGLNTNSIIYEFMFDRAWKAANAPEDIDAWLVPYLQARYGKTDPALLSAWKDLWHGVYQVPNWRTGWWKGAFGQYLFTKRPDMALSDFGPELGDHTALQRAAEALLKLAPRYLDAPLFKIDLVSVITHRASLCIDMQLLTLLKAYAASDPHTAARAWNKARQMILHTDALLAAQPFTLSRWINEARSYGQTPQEAAIYVENAKTQVTIWGGDAVLKDYASKAWAGLYRHFYLPRWAMFVRAQEKALRHKSAFDQKRLSENLVRWETAWAKSPKDYPVRPPLKLLDEAARLLSDCAKG</sequence>
<dbReference type="InterPro" id="IPR029018">
    <property type="entry name" value="Hex-like_dom2"/>
</dbReference>
<dbReference type="RefSeq" id="WP_167083025.1">
    <property type="nucleotide sequence ID" value="NZ_BAAADC010000001.1"/>
</dbReference>
<dbReference type="InterPro" id="IPR007781">
    <property type="entry name" value="NAGLU"/>
</dbReference>
<dbReference type="GO" id="GO:0004561">
    <property type="term" value="F:alpha-N-acetylglucosaminidase activity"/>
    <property type="evidence" value="ECO:0007669"/>
    <property type="project" value="UniProtKB-EC"/>
</dbReference>
<dbReference type="PANTHER" id="PTHR12872:SF1">
    <property type="entry name" value="ALPHA-N-ACETYLGLUCOSAMINIDASE"/>
    <property type="match status" value="1"/>
</dbReference>
<feature type="domain" description="Alpha-N-acetylglucosaminidase C-terminal" evidence="4">
    <location>
        <begin position="457"/>
        <end position="717"/>
    </location>
</feature>
<dbReference type="Gene3D" id="1.20.120.670">
    <property type="entry name" value="N-acetyl-b-d-glucoasminidase"/>
    <property type="match status" value="1"/>
</dbReference>
<gene>
    <name evidence="5" type="ORF">FHS83_002209</name>
</gene>
<dbReference type="Gene3D" id="3.20.20.80">
    <property type="entry name" value="Glycosidases"/>
    <property type="match status" value="1"/>
</dbReference>
<evidence type="ECO:0000256" key="1">
    <source>
        <dbReference type="ARBA" id="ARBA00022801"/>
    </source>
</evidence>
<dbReference type="Proteomes" id="UP000570514">
    <property type="component" value="Unassembled WGS sequence"/>
</dbReference>
<dbReference type="Gene3D" id="3.30.379.10">
    <property type="entry name" value="Chitobiase/beta-hexosaminidase domain 2-like"/>
    <property type="match status" value="1"/>
</dbReference>
<protein>
    <submittedName>
        <fullName evidence="5">Alpha-N-acetylglucosaminidase</fullName>
        <ecNumber evidence="5">3.2.1.50</ecNumber>
    </submittedName>
</protein>
<evidence type="ECO:0000313" key="5">
    <source>
        <dbReference type="EMBL" id="NIK88891.1"/>
    </source>
</evidence>
<dbReference type="InterPro" id="IPR024732">
    <property type="entry name" value="NAGLU_C"/>
</dbReference>
<keyword evidence="1 5" id="KW-0378">Hydrolase</keyword>
<evidence type="ECO:0000259" key="3">
    <source>
        <dbReference type="Pfam" id="PF12971"/>
    </source>
</evidence>
<dbReference type="InterPro" id="IPR024240">
    <property type="entry name" value="NAGLU_N"/>
</dbReference>
<proteinExistence type="predicted"/>
<evidence type="ECO:0000259" key="4">
    <source>
        <dbReference type="Pfam" id="PF12972"/>
    </source>
</evidence>
<accession>A0A846N0L9</accession>
<keyword evidence="6" id="KW-1185">Reference proteome</keyword>
<dbReference type="GO" id="GO:0005975">
    <property type="term" value="P:carbohydrate metabolic process"/>
    <property type="evidence" value="ECO:0007669"/>
    <property type="project" value="UniProtKB-ARBA"/>
</dbReference>
<dbReference type="InterPro" id="IPR024733">
    <property type="entry name" value="NAGLU_tim-barrel"/>
</dbReference>
<reference evidence="5 6" key="1">
    <citation type="submission" date="2020-03" db="EMBL/GenBank/DDBJ databases">
        <title>Genomic Encyclopedia of Type Strains, Phase IV (KMG-IV): sequencing the most valuable type-strain genomes for metagenomic binning, comparative biology and taxonomic classification.</title>
        <authorList>
            <person name="Goeker M."/>
        </authorList>
    </citation>
    <scope>NUCLEOTIDE SEQUENCE [LARGE SCALE GENOMIC DNA]</scope>
    <source>
        <strain evidence="5 6">DSM 19867</strain>
    </source>
</reference>
<dbReference type="AlphaFoldDB" id="A0A846N0L9"/>
<dbReference type="EMBL" id="JAASRM010000001">
    <property type="protein sequence ID" value="NIK88891.1"/>
    <property type="molecule type" value="Genomic_DNA"/>
</dbReference>